<dbReference type="PROSITE" id="PS50006">
    <property type="entry name" value="FHA_DOMAIN"/>
    <property type="match status" value="1"/>
</dbReference>
<dbReference type="GO" id="GO:0003729">
    <property type="term" value="F:mRNA binding"/>
    <property type="evidence" value="ECO:0000318"/>
    <property type="project" value="GO_Central"/>
</dbReference>
<dbReference type="AlphaFoldDB" id="A0A804HXS8"/>
<feature type="region of interest" description="Disordered" evidence="1">
    <location>
        <begin position="199"/>
        <end position="222"/>
    </location>
</feature>
<dbReference type="OrthoDB" id="687730at2759"/>
<protein>
    <submittedName>
        <fullName evidence="3">(wild Malaysian banana) hypothetical protein</fullName>
    </submittedName>
</protein>
<dbReference type="FunCoup" id="A0A804HXS8">
    <property type="interactions" value="90"/>
</dbReference>
<proteinExistence type="predicted"/>
<evidence type="ECO:0000313" key="4">
    <source>
        <dbReference type="EnsemblPlants" id="Ma02_p00440.1"/>
    </source>
</evidence>
<dbReference type="FunFam" id="2.60.200.20:FF:000063">
    <property type="entry name" value="Predicted protein"/>
    <property type="match status" value="1"/>
</dbReference>
<sequence length="222" mass="23463">MERMAAAAGSRSVAFSSSKWPLCVPSLPSPSLFHRIPFNSSTYSIPPLCSQSSQIKQLLPATPKGRGITAPRSATVESSSVSSPEGWLLQPVGDGDSRHIGFKVPLPDAFVIASDAVTVGRLPDKADMVIPVATVSGVHARLEKKGGTLLITDLDSTNGTYIDDKKLRPGAVTTVPPGSCITFGDTHLAMFRVSKIEQEDVTGEGDDKSEIETKAETTINGE</sequence>
<dbReference type="Pfam" id="PF00498">
    <property type="entry name" value="FHA"/>
    <property type="match status" value="1"/>
</dbReference>
<dbReference type="InParanoid" id="A0A804HXS8"/>
<reference evidence="3" key="1">
    <citation type="submission" date="2021-03" db="EMBL/GenBank/DDBJ databases">
        <authorList>
            <consortium name="Genoscope - CEA"/>
            <person name="William W."/>
        </authorList>
    </citation>
    <scope>NUCLEOTIDE SEQUENCE</scope>
    <source>
        <strain evidence="3">Doubled-haploid Pahang</strain>
    </source>
</reference>
<dbReference type="CDD" id="cd00060">
    <property type="entry name" value="FHA"/>
    <property type="match status" value="1"/>
</dbReference>
<feature type="compositionally biased region" description="Basic and acidic residues" evidence="1">
    <location>
        <begin position="205"/>
        <end position="215"/>
    </location>
</feature>
<evidence type="ECO:0000256" key="1">
    <source>
        <dbReference type="SAM" id="MobiDB-lite"/>
    </source>
</evidence>
<organism evidence="4 5">
    <name type="scientific">Musa acuminata subsp. malaccensis</name>
    <name type="common">Wild banana</name>
    <name type="synonym">Musa malaccensis</name>
    <dbReference type="NCBI Taxonomy" id="214687"/>
    <lineage>
        <taxon>Eukaryota</taxon>
        <taxon>Viridiplantae</taxon>
        <taxon>Streptophyta</taxon>
        <taxon>Embryophyta</taxon>
        <taxon>Tracheophyta</taxon>
        <taxon>Spermatophyta</taxon>
        <taxon>Magnoliopsida</taxon>
        <taxon>Liliopsida</taxon>
        <taxon>Zingiberales</taxon>
        <taxon>Musaceae</taxon>
        <taxon>Musa</taxon>
    </lineage>
</organism>
<keyword evidence="5" id="KW-1185">Reference proteome</keyword>
<dbReference type="PANTHER" id="PTHR23308">
    <property type="entry name" value="NUCLEAR INHIBITOR OF PROTEIN PHOSPHATASE-1"/>
    <property type="match status" value="1"/>
</dbReference>
<dbReference type="EMBL" id="HG996467">
    <property type="protein sequence ID" value="CAG1860826.1"/>
    <property type="molecule type" value="Genomic_DNA"/>
</dbReference>
<dbReference type="InterPro" id="IPR050923">
    <property type="entry name" value="Cell_Proc_Reg/RNA_Proc"/>
</dbReference>
<feature type="domain" description="FHA" evidence="2">
    <location>
        <begin position="117"/>
        <end position="167"/>
    </location>
</feature>
<dbReference type="Proteomes" id="UP000012960">
    <property type="component" value="Unplaced"/>
</dbReference>
<dbReference type="SUPFAM" id="SSF49879">
    <property type="entry name" value="SMAD/FHA domain"/>
    <property type="match status" value="1"/>
</dbReference>
<dbReference type="InterPro" id="IPR000253">
    <property type="entry name" value="FHA_dom"/>
</dbReference>
<reference evidence="4" key="2">
    <citation type="submission" date="2021-05" db="UniProtKB">
        <authorList>
            <consortium name="EnsemblPlants"/>
        </authorList>
    </citation>
    <scope>IDENTIFICATION</scope>
    <source>
        <strain evidence="4">subsp. malaccensis</strain>
    </source>
</reference>
<evidence type="ECO:0000313" key="5">
    <source>
        <dbReference type="Proteomes" id="UP000012960"/>
    </source>
</evidence>
<gene>
    <name evidence="3" type="ORF">GSMUA_57200.1</name>
</gene>
<dbReference type="GO" id="GO:0005634">
    <property type="term" value="C:nucleus"/>
    <property type="evidence" value="ECO:0000318"/>
    <property type="project" value="GO_Central"/>
</dbReference>
<dbReference type="OMA" id="IGYKVAM"/>
<dbReference type="KEGG" id="mus:103973800"/>
<dbReference type="SMART" id="SM00240">
    <property type="entry name" value="FHA"/>
    <property type="match status" value="1"/>
</dbReference>
<evidence type="ECO:0000259" key="2">
    <source>
        <dbReference type="PROSITE" id="PS50006"/>
    </source>
</evidence>
<dbReference type="Gramene" id="Ma02_t00440.1">
    <property type="protein sequence ID" value="Ma02_p00440.1"/>
    <property type="gene ID" value="Ma02_g00440"/>
</dbReference>
<dbReference type="EnsemblPlants" id="Ma02_t00440.1">
    <property type="protein sequence ID" value="Ma02_p00440.1"/>
    <property type="gene ID" value="Ma02_g00440"/>
</dbReference>
<dbReference type="Gene3D" id="2.60.200.20">
    <property type="match status" value="1"/>
</dbReference>
<evidence type="ECO:0000313" key="3">
    <source>
        <dbReference type="EMBL" id="CAG1860826.1"/>
    </source>
</evidence>
<dbReference type="InterPro" id="IPR008984">
    <property type="entry name" value="SMAD_FHA_dom_sf"/>
</dbReference>
<name>A0A804HXS8_MUSAM</name>
<accession>A0A804HXS8</accession>